<feature type="compositionally biased region" description="Low complexity" evidence="1">
    <location>
        <begin position="1443"/>
        <end position="1456"/>
    </location>
</feature>
<sequence length="1502" mass="163117">PTCGNLDFTILPHNVALPNVVALNPENTWNQQIKIKGAPGYNASKFKFQKIEESGGSLSATWKEPRIGKVGKLDLVFTPSENFGGRETAVVKFRIWHDYDPECLSEIKETKFYDASCNGMMSVIDLSHTSIKTLSWGGQWDFWVEVNSVLGAGATTPDYSAARLDNGSLGSLSLISVESIGGSTRKRLKFTYEHNGVMAGDEDIRIAITDNNASNSDCDPVVIMKARVNAINYCQGFSAEVSQSPGSINPGDSSIITVKGIAGNNSSGQFIYRLLEGSEPHYGVLDIDNVNATNAYDFTYTHDGSNTVNPGDNLDSMTFEVVDAIHTQCKFTKTINVTRINYCGSFDVSADNVPSIGLGGAATITLRILDSVGDRFQYEIVNQLENGSITRSNDSGETSDQTFSFDYQHNGINEEGDVVTIIVRDLENGCEKTISVVISIQTVCQDFGEGVWDSALKTTFDVLPGETVQFYMRVQGSDSGQYGYRIVDAPKYGAVELIREFTSNRSSNNRVYHFKYTNDGRKFNDSVTIEIFDPENPSCVITQTFIFEVAGICDDFSLFNTKVGHYANIKAVNFGGSVRFHIRAEYASVNSNYRFEIVSPNPLEYGTMTMSIFQNKFYWLAFYYQHNGQSNNTDGEILIRVIDSVNGCEAEKSITVYMGSLCPTFEAGMEDFGGTYSVGEVTQFKAWASGGSGNFSFTVDQVIGAGDVVGSDQVVNSSRVMQNFNYTYNDIAEGRLQVTIRDIDYECVQSFSADYDFKGSIDNPSCQTLDLALNPAGSKTVRVGRSFDFVATRVLGDEDRLYQLTIVDFPTLGTITPLGSTANTQWKFKYNAPNNTLGSSTIRLQLKDMNDALCPPIELSLNLLVDDPSDTCNGNEGTGEGSVVLDNTANSDRRAIAANLKFLAGCSREESTIGYKSGGQDEAGQGANVINIDDYQIINRHDDDEKLKVYVGALHDVVDSLRYADASTKINYFKPGEHLFDLDQLRYAADWISFGNGNLPNMSEAAKGASGTLTMQQFLKNIQDGKVMQGVVRVKIGLEKGTCGADCTRNSAGEPAVPADIYGFCSADNTSGLCACAPSNRQNLTLGNHFDGISPGFELCKDENGDSIILPAKSKIMVKGSLLWDFVDAETEEPIELRKLPFLPSKLYFKVNVPIVINSGYDDDYCGGVDYTECQENQVSSNLKSCLGAANNDNISRWDAYLNSSSLAPDFIEQMIYINGLTSQAGSDPGTVIDVNPANIKFCMVPQSSRDIYKAIKGSDLTASLFSNLARADQYHLLMPSGYVKRWAEAFSTLGMTVDQWKNLDFQVKSGASSLDEAVVRDDSFQDVPVYLYSGGLVDMHHHVSISGLIYVPQALEMEAEAVSPAYQYIAGALVVRDGFYIKAKNNSITIMSAFPKNYSGAVTTNPIPKKITLSLGGTSPLSSSGSSSGNEGQDGENGSGQSGDSNSNGSGSSDNCLFCSAGDGGDDAAAAGAGARRWQQIVPTAAPALDPDGNDEQQRGY</sequence>
<feature type="compositionally biased region" description="Low complexity" evidence="1">
    <location>
        <begin position="1423"/>
        <end position="1432"/>
    </location>
</feature>
<name>A0A3B0Z865_9ZZZZ</name>
<protein>
    <submittedName>
        <fullName evidence="2">Uncharacterized protein</fullName>
    </submittedName>
</protein>
<feature type="region of interest" description="Disordered" evidence="1">
    <location>
        <begin position="1482"/>
        <end position="1502"/>
    </location>
</feature>
<feature type="non-terminal residue" evidence="2">
    <location>
        <position position="1"/>
    </location>
</feature>
<organism evidence="2">
    <name type="scientific">hydrothermal vent metagenome</name>
    <dbReference type="NCBI Taxonomy" id="652676"/>
    <lineage>
        <taxon>unclassified sequences</taxon>
        <taxon>metagenomes</taxon>
        <taxon>ecological metagenomes</taxon>
    </lineage>
</organism>
<gene>
    <name evidence="2" type="ORF">MNBD_GAMMA16-1793</name>
</gene>
<proteinExistence type="predicted"/>
<evidence type="ECO:0000313" key="2">
    <source>
        <dbReference type="EMBL" id="VAW83657.1"/>
    </source>
</evidence>
<reference evidence="2" key="1">
    <citation type="submission" date="2018-06" db="EMBL/GenBank/DDBJ databases">
        <authorList>
            <person name="Zhirakovskaya E."/>
        </authorList>
    </citation>
    <scope>NUCLEOTIDE SEQUENCE</scope>
</reference>
<evidence type="ECO:0000256" key="1">
    <source>
        <dbReference type="SAM" id="MobiDB-lite"/>
    </source>
</evidence>
<accession>A0A3B0Z865</accession>
<dbReference type="EMBL" id="UOFO01000018">
    <property type="protein sequence ID" value="VAW83657.1"/>
    <property type="molecule type" value="Genomic_DNA"/>
</dbReference>
<feature type="region of interest" description="Disordered" evidence="1">
    <location>
        <begin position="1414"/>
        <end position="1458"/>
    </location>
</feature>